<dbReference type="Gene3D" id="3.40.50.2300">
    <property type="match status" value="1"/>
</dbReference>
<feature type="modified residue" description="4-aspartylphosphate" evidence="2">
    <location>
        <position position="54"/>
    </location>
</feature>
<accession>A0A328AZM8</accession>
<dbReference type="PANTHER" id="PTHR44591">
    <property type="entry name" value="STRESS RESPONSE REGULATOR PROTEIN 1"/>
    <property type="match status" value="1"/>
</dbReference>
<dbReference type="InterPro" id="IPR001789">
    <property type="entry name" value="Sig_transdc_resp-reg_receiver"/>
</dbReference>
<dbReference type="PANTHER" id="PTHR44591:SF21">
    <property type="entry name" value="TWO-COMPONENT RESPONSE REGULATOR"/>
    <property type="match status" value="1"/>
</dbReference>
<dbReference type="Pfam" id="PF00072">
    <property type="entry name" value="Response_reg"/>
    <property type="match status" value="1"/>
</dbReference>
<evidence type="ECO:0000256" key="2">
    <source>
        <dbReference type="PROSITE-ProRule" id="PRU00169"/>
    </source>
</evidence>
<dbReference type="SMART" id="SM00448">
    <property type="entry name" value="REC"/>
    <property type="match status" value="1"/>
</dbReference>
<name>A0A328AZM8_9CAUL</name>
<organism evidence="4 5">
    <name type="scientific">Phenylobacterium hankyongense</name>
    <dbReference type="NCBI Taxonomy" id="1813876"/>
    <lineage>
        <taxon>Bacteria</taxon>
        <taxon>Pseudomonadati</taxon>
        <taxon>Pseudomonadota</taxon>
        <taxon>Alphaproteobacteria</taxon>
        <taxon>Caulobacterales</taxon>
        <taxon>Caulobacteraceae</taxon>
        <taxon>Phenylobacterium</taxon>
    </lineage>
</organism>
<keyword evidence="5" id="KW-1185">Reference proteome</keyword>
<gene>
    <name evidence="4" type="ORF">DJ021_07980</name>
</gene>
<keyword evidence="1 2" id="KW-0597">Phosphoprotein</keyword>
<reference evidence="5" key="1">
    <citation type="submission" date="2018-05" db="EMBL/GenBank/DDBJ databases">
        <authorList>
            <person name="Li X."/>
        </authorList>
    </citation>
    <scope>NUCLEOTIDE SEQUENCE [LARGE SCALE GENOMIC DNA]</scope>
    <source>
        <strain evidence="5">HKS-05</strain>
    </source>
</reference>
<dbReference type="PROSITE" id="PS50110">
    <property type="entry name" value="RESPONSE_REGULATORY"/>
    <property type="match status" value="1"/>
</dbReference>
<evidence type="ECO:0000313" key="4">
    <source>
        <dbReference type="EMBL" id="RAK59745.1"/>
    </source>
</evidence>
<dbReference type="RefSeq" id="WP_111457038.1">
    <property type="nucleotide sequence ID" value="NZ_QFYP01000001.1"/>
</dbReference>
<evidence type="ECO:0000256" key="1">
    <source>
        <dbReference type="ARBA" id="ARBA00022553"/>
    </source>
</evidence>
<dbReference type="AlphaFoldDB" id="A0A328AZM8"/>
<dbReference type="GO" id="GO:0000160">
    <property type="term" value="P:phosphorelay signal transduction system"/>
    <property type="evidence" value="ECO:0007669"/>
    <property type="project" value="InterPro"/>
</dbReference>
<sequence length="121" mass="12978">MTNVLLVEDEREVADLVHDALADAGFEVTVAYNDAEAYQRLAAEARAFAVLVADINLGSGTTGFDVARRARQLNGDLKVVYITGQAAHLSRFGVDDALMFPKPFDPRELADQVSLLVAGVG</sequence>
<dbReference type="InterPro" id="IPR011006">
    <property type="entry name" value="CheY-like_superfamily"/>
</dbReference>
<dbReference type="SUPFAM" id="SSF52172">
    <property type="entry name" value="CheY-like"/>
    <property type="match status" value="1"/>
</dbReference>
<evidence type="ECO:0000259" key="3">
    <source>
        <dbReference type="PROSITE" id="PS50110"/>
    </source>
</evidence>
<dbReference type="InterPro" id="IPR050595">
    <property type="entry name" value="Bact_response_regulator"/>
</dbReference>
<evidence type="ECO:0000313" key="5">
    <source>
        <dbReference type="Proteomes" id="UP000249842"/>
    </source>
</evidence>
<proteinExistence type="predicted"/>
<dbReference type="Proteomes" id="UP000249842">
    <property type="component" value="Unassembled WGS sequence"/>
</dbReference>
<dbReference type="OrthoDB" id="7060229at2"/>
<comment type="caution">
    <text evidence="4">The sequence shown here is derived from an EMBL/GenBank/DDBJ whole genome shotgun (WGS) entry which is preliminary data.</text>
</comment>
<feature type="domain" description="Response regulatory" evidence="3">
    <location>
        <begin position="3"/>
        <end position="117"/>
    </location>
</feature>
<protein>
    <submittedName>
        <fullName evidence="4">Response regulator</fullName>
    </submittedName>
</protein>
<dbReference type="EMBL" id="QFYP01000001">
    <property type="protein sequence ID" value="RAK59745.1"/>
    <property type="molecule type" value="Genomic_DNA"/>
</dbReference>